<dbReference type="GO" id="GO:0016747">
    <property type="term" value="F:acyltransferase activity, transferring groups other than amino-acyl groups"/>
    <property type="evidence" value="ECO:0007669"/>
    <property type="project" value="InterPro"/>
</dbReference>
<dbReference type="Gene3D" id="3.40.630.30">
    <property type="match status" value="1"/>
</dbReference>
<organism evidence="4 5">
    <name type="scientific">Deinococcus wulumuqiensis</name>
    <dbReference type="NCBI Taxonomy" id="980427"/>
    <lineage>
        <taxon>Bacteria</taxon>
        <taxon>Thermotogati</taxon>
        <taxon>Deinococcota</taxon>
        <taxon>Deinococci</taxon>
        <taxon>Deinococcales</taxon>
        <taxon>Deinococcaceae</taxon>
        <taxon>Deinococcus</taxon>
    </lineage>
</organism>
<proteinExistence type="predicted"/>
<dbReference type="InterPro" id="IPR000182">
    <property type="entry name" value="GNAT_dom"/>
</dbReference>
<keyword evidence="2" id="KW-0012">Acyltransferase</keyword>
<dbReference type="PANTHER" id="PTHR43877">
    <property type="entry name" value="AMINOALKYLPHOSPHONATE N-ACETYLTRANSFERASE-RELATED-RELATED"/>
    <property type="match status" value="1"/>
</dbReference>
<dbReference type="KEGG" id="dwu:DVJ83_07920"/>
<dbReference type="Proteomes" id="UP000253744">
    <property type="component" value="Chromosome"/>
</dbReference>
<evidence type="ECO:0000256" key="1">
    <source>
        <dbReference type="ARBA" id="ARBA00022679"/>
    </source>
</evidence>
<evidence type="ECO:0000313" key="5">
    <source>
        <dbReference type="Proteomes" id="UP000253744"/>
    </source>
</evidence>
<evidence type="ECO:0000313" key="4">
    <source>
        <dbReference type="EMBL" id="AXG99102.1"/>
    </source>
</evidence>
<dbReference type="InterPro" id="IPR050832">
    <property type="entry name" value="Bact_Acetyltransf"/>
</dbReference>
<protein>
    <submittedName>
        <fullName evidence="4">N-acetyltransferase</fullName>
    </submittedName>
</protein>
<accession>A0A345IHD0</accession>
<dbReference type="Pfam" id="PF00583">
    <property type="entry name" value="Acetyltransf_1"/>
    <property type="match status" value="1"/>
</dbReference>
<dbReference type="AlphaFoldDB" id="A0A345IHD0"/>
<evidence type="ECO:0000256" key="2">
    <source>
        <dbReference type="ARBA" id="ARBA00023315"/>
    </source>
</evidence>
<dbReference type="RefSeq" id="WP_114671983.1">
    <property type="nucleotide sequence ID" value="NZ_CP031158.1"/>
</dbReference>
<sequence>MTLLLRPATPADADAIAAHRYPDGEDAAARPAYAAWVREALVSGDYLGLLAEMDFEVVAGAGLVLLNWGPGRHDPSPIRARLVNVWTHEHHRRQGLARQLTGELLAQARARGIGTVSLAHTGMSRPIYESLGFRAYPQEMLLKLEAT</sequence>
<dbReference type="CDD" id="cd04301">
    <property type="entry name" value="NAT_SF"/>
    <property type="match status" value="1"/>
</dbReference>
<dbReference type="EMBL" id="CP031158">
    <property type="protein sequence ID" value="AXG99102.1"/>
    <property type="molecule type" value="Genomic_DNA"/>
</dbReference>
<dbReference type="InterPro" id="IPR016181">
    <property type="entry name" value="Acyl_CoA_acyltransferase"/>
</dbReference>
<keyword evidence="1 4" id="KW-0808">Transferase</keyword>
<dbReference type="STRING" id="1288484.GCA_000348665_01223"/>
<gene>
    <name evidence="4" type="ORF">DVJ83_07920</name>
</gene>
<evidence type="ECO:0000259" key="3">
    <source>
        <dbReference type="PROSITE" id="PS51186"/>
    </source>
</evidence>
<dbReference type="SUPFAM" id="SSF55729">
    <property type="entry name" value="Acyl-CoA N-acyltransferases (Nat)"/>
    <property type="match status" value="1"/>
</dbReference>
<feature type="domain" description="N-acetyltransferase" evidence="3">
    <location>
        <begin position="3"/>
        <end position="147"/>
    </location>
</feature>
<dbReference type="PROSITE" id="PS51186">
    <property type="entry name" value="GNAT"/>
    <property type="match status" value="1"/>
</dbReference>
<reference evidence="4 5" key="1">
    <citation type="submission" date="2018-07" db="EMBL/GenBank/DDBJ databases">
        <title>Complete Genome and Methylome Analysis of Deinococcus wulumuqiensis NEB 479.</title>
        <authorList>
            <person name="Fomenkov A."/>
            <person name="Luyten Y."/>
            <person name="Vincze T."/>
            <person name="Anton B.P."/>
            <person name="Clark T."/>
            <person name="Roberts R.J."/>
            <person name="Morgan R.D."/>
        </authorList>
    </citation>
    <scope>NUCLEOTIDE SEQUENCE [LARGE SCALE GENOMIC DNA]</scope>
    <source>
        <strain evidence="4 5">NEB 479</strain>
    </source>
</reference>
<name>A0A345IHD0_9DEIO</name>